<keyword evidence="1" id="KW-0812">Transmembrane</keyword>
<dbReference type="Pfam" id="PF07386">
    <property type="entry name" value="DUF1499"/>
    <property type="match status" value="1"/>
</dbReference>
<keyword evidence="1" id="KW-0472">Membrane</keyword>
<evidence type="ECO:0000313" key="2">
    <source>
        <dbReference type="EMBL" id="SNX59257.1"/>
    </source>
</evidence>
<name>A0A285BVE4_9PROT</name>
<dbReference type="Proteomes" id="UP000242498">
    <property type="component" value="Chromosome I"/>
</dbReference>
<keyword evidence="1" id="KW-1133">Transmembrane helix</keyword>
<evidence type="ECO:0000256" key="1">
    <source>
        <dbReference type="SAM" id="Phobius"/>
    </source>
</evidence>
<feature type="transmembrane region" description="Helical" evidence="1">
    <location>
        <begin position="80"/>
        <end position="102"/>
    </location>
</feature>
<proteinExistence type="predicted"/>
<evidence type="ECO:0000313" key="3">
    <source>
        <dbReference type="Proteomes" id="UP000242498"/>
    </source>
</evidence>
<feature type="transmembrane region" description="Helical" evidence="1">
    <location>
        <begin position="46"/>
        <end position="73"/>
    </location>
</feature>
<dbReference type="EMBL" id="LT907782">
    <property type="protein sequence ID" value="SNX59257.1"/>
    <property type="molecule type" value="Genomic_DNA"/>
</dbReference>
<protein>
    <recommendedName>
        <fullName evidence="4">DUF1499 domain-containing protein</fullName>
    </recommendedName>
</protein>
<reference evidence="2 3" key="1">
    <citation type="submission" date="2017-08" db="EMBL/GenBank/DDBJ databases">
        <authorList>
            <person name="de Groot N.N."/>
        </authorList>
    </citation>
    <scope>NUCLEOTIDE SEQUENCE [LARGE SCALE GENOMIC DNA]</scope>
    <source>
        <strain evidence="2 3">Nm15</strain>
    </source>
</reference>
<dbReference type="AlphaFoldDB" id="A0A285BVE4"/>
<evidence type="ECO:0008006" key="4">
    <source>
        <dbReference type="Google" id="ProtNLM"/>
    </source>
</evidence>
<sequence>MIIKMKEQIKERSEFARWSFKHACLSAAIAAVAVLGYRFGIMNYQVALIILIGGAALGMMAILSAVVSILAIITSVDTKVTGMLSALAGLTLGLAVAAPVFLTIQAGYKVPPIHDITTDLQNPPDFAAILTLRTAEHNPLDRKTPANLTELQQAGYPNLGSLLINKDPSQVFTEAVALAKACDWEIIAVSAEDGIIEATATTRFMGFKDDIVIRVSAKANKTIVDMRSASRIGISDMGTNATRIKAFLHELNNVK</sequence>
<organism evidence="2 3">
    <name type="scientific">Nitrosomonas ureae</name>
    <dbReference type="NCBI Taxonomy" id="44577"/>
    <lineage>
        <taxon>Bacteria</taxon>
        <taxon>Pseudomonadati</taxon>
        <taxon>Pseudomonadota</taxon>
        <taxon>Betaproteobacteria</taxon>
        <taxon>Nitrosomonadales</taxon>
        <taxon>Nitrosomonadaceae</taxon>
        <taxon>Nitrosomonas</taxon>
    </lineage>
</organism>
<gene>
    <name evidence="2" type="ORF">SAMN06296273_0696</name>
</gene>
<dbReference type="InterPro" id="IPR010865">
    <property type="entry name" value="DUF1499"/>
</dbReference>
<feature type="transmembrane region" description="Helical" evidence="1">
    <location>
        <begin position="20"/>
        <end position="40"/>
    </location>
</feature>
<accession>A0A285BVE4</accession>